<gene>
    <name evidence="2" type="ORF">MSSD14B_41290</name>
</gene>
<accession>A0A5M3Q5V2</accession>
<organism evidence="2 3">
    <name type="scientific">Marinobacter salsuginis</name>
    <dbReference type="NCBI Taxonomy" id="418719"/>
    <lineage>
        <taxon>Bacteria</taxon>
        <taxon>Pseudomonadati</taxon>
        <taxon>Pseudomonadota</taxon>
        <taxon>Gammaproteobacteria</taxon>
        <taxon>Pseudomonadales</taxon>
        <taxon>Marinobacteraceae</taxon>
        <taxon>Marinobacter</taxon>
    </lineage>
</organism>
<sequence>MNKLTSEISKWLMQRPAWQKEAVERQLEKGELSDSDIVELANKLKSSTGLNPSTSPAFSGLQNVGQNVEVLRLVSIGDIQGIETLKPFRPLDFGEGNLSVIYGHNGSGKSGYTRILRRVCGHPRAEQLRPNIFEPPPEQRQCVVTYQVGSDIHEEIWEASSDPIDRLRAVDIFDSEAATFYLSSEASVTYTPPQIALFEQLSNTCNRVKAQLKQEQGTLVSALPEIPAEYVSTPTARSYQSLHSLSEAAIGDLKSWTQSEQKKLDDLVDRLKTADPASAARQQRKIKTQVDQLVTRIRAASEALRKERIQGIRNARQDAFTKRRIATEAVKVQSAQLNGVGTETWRALWEAARKYSIGEAYPGREFPAKNVGDRCVLCHQDLGPDARKRLQDFDSTIRGTLESAASNAEKTYTMALERLPSWMTSVEITTVCTAAGLDDSWVQALTEFWSQVQQSCERLKLGEPREQAMLISTPTENIEKLQAYSNSLEEHARQFDQDASQFDRAQAAATKLNLEAKRWTAQQASSIDAEIVRSTKIAQYEKWITSTNPQSISRKAGELAQIAITEAYVQRFNTELKSLGAEHIRVTLIKTRTAHGISMHKLQLAGATIPSVTPVEVLSEGERRIISLAAFLADVGDKPHATPFIFDDPISSLDHDYEWAVALRLSQLARDRQVLIFTHRLSLLGAVEDVVKKMGDPWKKDNLVQRFIRAYQGISGHPTEEGVASVNTKRANNTLLNRLDQAISAGSKDGPEAYERDAQVICTEFRKLLERTVEDDLLNQVVKRHRRSVQTDNRLGALPRITSKDCQLIDGLMTKYSAFEHSQSPETPVRIPGDAELRADLEQLKAWRTDFCSRPSEPMA</sequence>
<dbReference type="InterPro" id="IPR027417">
    <property type="entry name" value="P-loop_NTPase"/>
</dbReference>
<dbReference type="Gene3D" id="3.40.50.300">
    <property type="entry name" value="P-loop containing nucleotide triphosphate hydrolases"/>
    <property type="match status" value="1"/>
</dbReference>
<evidence type="ECO:0000313" key="3">
    <source>
        <dbReference type="Proteomes" id="UP000387223"/>
    </source>
</evidence>
<feature type="domain" description="Protein CR006 P-loop" evidence="1">
    <location>
        <begin position="93"/>
        <end position="709"/>
    </location>
</feature>
<proteinExistence type="predicted"/>
<dbReference type="AlphaFoldDB" id="A0A5M3Q5V2"/>
<name>A0A5M3Q5V2_9GAMM</name>
<dbReference type="SUPFAM" id="SSF52540">
    <property type="entry name" value="P-loop containing nucleoside triphosphate hydrolases"/>
    <property type="match status" value="1"/>
</dbReference>
<protein>
    <recommendedName>
        <fullName evidence="1">Protein CR006 P-loop domain-containing protein</fullName>
    </recommendedName>
</protein>
<reference evidence="2 3" key="1">
    <citation type="journal article" date="2019" name="J. Gen. Appl. Microbiol.">
        <title>Aerobic degradation of cis-dichloroethene by the marine bacterium Marinobacter salsuginis strain 5N-3.</title>
        <authorList>
            <person name="Inoue Y."/>
            <person name="Fukunaga Y."/>
            <person name="Katsumata H."/>
            <person name="Ohji S."/>
            <person name="Hosoyama A."/>
            <person name="Mori K."/>
            <person name="Ando K."/>
        </authorList>
    </citation>
    <scope>NUCLEOTIDE SEQUENCE [LARGE SCALE GENOMIC DNA]</scope>
    <source>
        <strain evidence="2 3">NBRC 109114</strain>
    </source>
</reference>
<dbReference type="Proteomes" id="UP000387223">
    <property type="component" value="Unassembled WGS sequence"/>
</dbReference>
<comment type="caution">
    <text evidence="2">The sequence shown here is derived from an EMBL/GenBank/DDBJ whole genome shotgun (WGS) entry which is preliminary data.</text>
</comment>
<dbReference type="RefSeq" id="WP_153637501.1">
    <property type="nucleotide sequence ID" value="NZ_BGZI01000043.1"/>
</dbReference>
<dbReference type="EMBL" id="BGZI01000043">
    <property type="protein sequence ID" value="GBO90461.1"/>
    <property type="molecule type" value="Genomic_DNA"/>
</dbReference>
<dbReference type="Pfam" id="PF13166">
    <property type="entry name" value="AAA_13"/>
    <property type="match status" value="1"/>
</dbReference>
<evidence type="ECO:0000313" key="2">
    <source>
        <dbReference type="EMBL" id="GBO90461.1"/>
    </source>
</evidence>
<dbReference type="InterPro" id="IPR026866">
    <property type="entry name" value="CR006_AAA"/>
</dbReference>
<evidence type="ECO:0000259" key="1">
    <source>
        <dbReference type="Pfam" id="PF13166"/>
    </source>
</evidence>